<feature type="repeat" description="PPR" evidence="2">
    <location>
        <begin position="174"/>
        <end position="208"/>
    </location>
</feature>
<dbReference type="PANTHER" id="PTHR47926">
    <property type="entry name" value="PENTATRICOPEPTIDE REPEAT-CONTAINING PROTEIN"/>
    <property type="match status" value="1"/>
</dbReference>
<name>A0AAV7E201_ARIFI</name>
<dbReference type="AlphaFoldDB" id="A0AAV7E201"/>
<evidence type="ECO:0000259" key="3">
    <source>
        <dbReference type="Pfam" id="PF14432"/>
    </source>
</evidence>
<protein>
    <recommendedName>
        <fullName evidence="3">DYW domain-containing protein</fullName>
    </recommendedName>
</protein>
<dbReference type="GO" id="GO:0003723">
    <property type="term" value="F:RNA binding"/>
    <property type="evidence" value="ECO:0007669"/>
    <property type="project" value="InterPro"/>
</dbReference>
<evidence type="ECO:0000313" key="5">
    <source>
        <dbReference type="Proteomes" id="UP000825729"/>
    </source>
</evidence>
<dbReference type="Pfam" id="PF20431">
    <property type="entry name" value="E_motif"/>
    <property type="match status" value="1"/>
</dbReference>
<organism evidence="4 5">
    <name type="scientific">Aristolochia fimbriata</name>
    <name type="common">White veined hardy Dutchman's pipe vine</name>
    <dbReference type="NCBI Taxonomy" id="158543"/>
    <lineage>
        <taxon>Eukaryota</taxon>
        <taxon>Viridiplantae</taxon>
        <taxon>Streptophyta</taxon>
        <taxon>Embryophyta</taxon>
        <taxon>Tracheophyta</taxon>
        <taxon>Spermatophyta</taxon>
        <taxon>Magnoliopsida</taxon>
        <taxon>Magnoliidae</taxon>
        <taxon>Piperales</taxon>
        <taxon>Aristolochiaceae</taxon>
        <taxon>Aristolochia</taxon>
    </lineage>
</organism>
<dbReference type="Gene3D" id="1.25.40.10">
    <property type="entry name" value="Tetratricopeptide repeat domain"/>
    <property type="match status" value="5"/>
</dbReference>
<keyword evidence="5" id="KW-1185">Reference proteome</keyword>
<comment type="caution">
    <text evidence="4">The sequence shown here is derived from an EMBL/GenBank/DDBJ whole genome shotgun (WGS) entry which is preliminary data.</text>
</comment>
<gene>
    <name evidence="4" type="ORF">H6P81_018789</name>
</gene>
<reference evidence="4 5" key="1">
    <citation type="submission" date="2021-07" db="EMBL/GenBank/DDBJ databases">
        <title>The Aristolochia fimbriata genome: insights into angiosperm evolution, floral development and chemical biosynthesis.</title>
        <authorList>
            <person name="Jiao Y."/>
        </authorList>
    </citation>
    <scope>NUCLEOTIDE SEQUENCE [LARGE SCALE GENOMIC DNA]</scope>
    <source>
        <strain evidence="4">IBCAS-2021</strain>
        <tissue evidence="4">Leaf</tissue>
    </source>
</reference>
<dbReference type="InterPro" id="IPR032867">
    <property type="entry name" value="DYW_dom"/>
</dbReference>
<dbReference type="FunFam" id="1.25.40.10:FF:000677">
    <property type="entry name" value="Pentatricopeptide repeat-containing protein"/>
    <property type="match status" value="1"/>
</dbReference>
<evidence type="ECO:0000256" key="2">
    <source>
        <dbReference type="PROSITE-ProRule" id="PRU00708"/>
    </source>
</evidence>
<dbReference type="GO" id="GO:0009451">
    <property type="term" value="P:RNA modification"/>
    <property type="evidence" value="ECO:0007669"/>
    <property type="project" value="InterPro"/>
</dbReference>
<evidence type="ECO:0000313" key="4">
    <source>
        <dbReference type="EMBL" id="KAG9442935.1"/>
    </source>
</evidence>
<dbReference type="GO" id="GO:0008270">
    <property type="term" value="F:zinc ion binding"/>
    <property type="evidence" value="ECO:0007669"/>
    <property type="project" value="InterPro"/>
</dbReference>
<feature type="repeat" description="PPR" evidence="2">
    <location>
        <begin position="3"/>
        <end position="37"/>
    </location>
</feature>
<feature type="repeat" description="PPR" evidence="2">
    <location>
        <begin position="108"/>
        <end position="138"/>
    </location>
</feature>
<dbReference type="NCBIfam" id="TIGR00756">
    <property type="entry name" value="PPR"/>
    <property type="match status" value="7"/>
</dbReference>
<proteinExistence type="predicted"/>
<evidence type="ECO:0000256" key="1">
    <source>
        <dbReference type="ARBA" id="ARBA00022737"/>
    </source>
</evidence>
<dbReference type="InterPro" id="IPR011990">
    <property type="entry name" value="TPR-like_helical_dom_sf"/>
</dbReference>
<dbReference type="PANTHER" id="PTHR47926:SF541">
    <property type="entry name" value="DYW DOMAIN-CONTAINING PROTEIN"/>
    <property type="match status" value="1"/>
</dbReference>
<feature type="repeat" description="PPR" evidence="2">
    <location>
        <begin position="139"/>
        <end position="173"/>
    </location>
</feature>
<accession>A0AAV7E201</accession>
<dbReference type="Pfam" id="PF13041">
    <property type="entry name" value="PPR_2"/>
    <property type="match status" value="4"/>
</dbReference>
<dbReference type="Pfam" id="PF01535">
    <property type="entry name" value="PPR"/>
    <property type="match status" value="4"/>
</dbReference>
<dbReference type="InterPro" id="IPR046848">
    <property type="entry name" value="E_motif"/>
</dbReference>
<dbReference type="InterPro" id="IPR046960">
    <property type="entry name" value="PPR_At4g14850-like_plant"/>
</dbReference>
<feature type="repeat" description="PPR" evidence="2">
    <location>
        <begin position="244"/>
        <end position="274"/>
    </location>
</feature>
<dbReference type="Proteomes" id="UP000825729">
    <property type="component" value="Unassembled WGS sequence"/>
</dbReference>
<dbReference type="InterPro" id="IPR002885">
    <property type="entry name" value="PPR_rpt"/>
</dbReference>
<feature type="repeat" description="PPR" evidence="2">
    <location>
        <begin position="275"/>
        <end position="309"/>
    </location>
</feature>
<sequence>MRDVVSYNAMISGYARNAHGYAALNLFLDMKRICLQPDDFTFTSVLSGLAMLVNDEKHCQQFHCEIVKSGVVSVVSVSNALISVYLKCSSWSFLDPARQLFGEMPEKDELTWTTVITGYVRRGDLNAAKEIFDGMVKKIDVTWNAMISGYVHHGFIMEAFETFKKMFSVGVTLDEFTYTSMISACANAGLLKHGKQLHAFLLRTDPIPEPEWSLPVKNALITLYSKCEKLDAARRVFDEMSIRDLVSWNAILSACISVGHIDDARQLFGRMAERNLLTWAVMISGFAQNGCGEEALKLLNQMNKEGVCPCDYAFAGVFTACASLGALKHGRQLHSQLIRFGYESSLSASNALMTMYARCGNVEDAHCVFLTMPAVDSVSWNAMIAALGQHGYGVQALELFELMLSEGILPDRITFLTVLSACSHAGLVSEGCRYFELMDSLYGIAPGVDHYARLIDLLGRAGKILEAKDVIDKMPYEPDPPIWEALLAGCRIHGNMEMGIFVAERLFELTPQHDGTYVLLSNIYADIGRWNDVARVRQLMKDRGVKKEPGCSWIEVANKVHVFLVDDSVHPEVQYVYKFLEMLGVKMKKMGYVPDIKYALHDVESEQKEYSLSTHSEKLAVAFGLLKLPMGATIRVLKNLRICGDCHTAVMFMSKAVGREIVVRDGKRFHHFRDGECSCGNYW</sequence>
<feature type="domain" description="DYW" evidence="3">
    <location>
        <begin position="591"/>
        <end position="683"/>
    </location>
</feature>
<dbReference type="EMBL" id="JAINDJ010000007">
    <property type="protein sequence ID" value="KAG9442935.1"/>
    <property type="molecule type" value="Genomic_DNA"/>
</dbReference>
<dbReference type="Pfam" id="PF14432">
    <property type="entry name" value="DYW_deaminase"/>
    <property type="match status" value="1"/>
</dbReference>
<dbReference type="FunFam" id="1.25.40.10:FF:000566">
    <property type="entry name" value="Pentatricopeptide repeat-containing protein"/>
    <property type="match status" value="1"/>
</dbReference>
<dbReference type="PROSITE" id="PS51375">
    <property type="entry name" value="PPR"/>
    <property type="match status" value="7"/>
</dbReference>
<feature type="repeat" description="PPR" evidence="2">
    <location>
        <begin position="376"/>
        <end position="410"/>
    </location>
</feature>
<keyword evidence="1" id="KW-0677">Repeat</keyword>